<dbReference type="GO" id="GO:0006091">
    <property type="term" value="P:generation of precursor metabolites and energy"/>
    <property type="evidence" value="ECO:0007669"/>
    <property type="project" value="UniProtKB-ARBA"/>
</dbReference>
<evidence type="ECO:0000256" key="6">
    <source>
        <dbReference type="ARBA" id="ARBA00011738"/>
    </source>
</evidence>
<dbReference type="InterPro" id="IPR013785">
    <property type="entry name" value="Aldolase_TIM"/>
</dbReference>
<organism evidence="17 18">
    <name type="scientific">Meloidogyne javanica</name>
    <name type="common">Root-knot nematode worm</name>
    <dbReference type="NCBI Taxonomy" id="6303"/>
    <lineage>
        <taxon>Eukaryota</taxon>
        <taxon>Metazoa</taxon>
        <taxon>Ecdysozoa</taxon>
        <taxon>Nematoda</taxon>
        <taxon>Chromadorea</taxon>
        <taxon>Rhabditida</taxon>
        <taxon>Tylenchina</taxon>
        <taxon>Tylenchomorpha</taxon>
        <taxon>Tylenchoidea</taxon>
        <taxon>Meloidogynidae</taxon>
        <taxon>Meloidogyninae</taxon>
        <taxon>Meloidogyne</taxon>
        <taxon>Meloidogyne incognita group</taxon>
    </lineage>
</organism>
<dbReference type="Pfam" id="PF00834">
    <property type="entry name" value="Ribul_P_3_epim"/>
    <property type="match status" value="1"/>
</dbReference>
<dbReference type="Gene3D" id="3.20.20.70">
    <property type="entry name" value="Aldolase class I"/>
    <property type="match status" value="1"/>
</dbReference>
<comment type="cofactor">
    <cofactor evidence="3">
        <name>Zn(2+)</name>
        <dbReference type="ChEBI" id="CHEBI:29105"/>
    </cofactor>
</comment>
<dbReference type="GO" id="GO:0046872">
    <property type="term" value="F:metal ion binding"/>
    <property type="evidence" value="ECO:0007669"/>
    <property type="project" value="UniProtKB-KW"/>
</dbReference>
<evidence type="ECO:0000256" key="7">
    <source>
        <dbReference type="ARBA" id="ARBA00013188"/>
    </source>
</evidence>
<dbReference type="GO" id="GO:0046496">
    <property type="term" value="P:nicotinamide nucleotide metabolic process"/>
    <property type="evidence" value="ECO:0007669"/>
    <property type="project" value="UniProtKB-ARBA"/>
</dbReference>
<evidence type="ECO:0000256" key="9">
    <source>
        <dbReference type="ARBA" id="ARBA00022833"/>
    </source>
</evidence>
<keyword evidence="10" id="KW-0408">Iron</keyword>
<sequence>MSSLRAIICPSILNTDLAELANESRKLLNYGADFLHLDVMDGHFVPNLTFGHPLIECLRKQLGPNPFFDVHLMVSNPEQWLIPMHKAGINQFTFHLEAPTFFGEDDKVFSLINKIKSLGLKCGMAIKPKTEVKDMLKFAKEIDTALIMTVEPGFGGQSFMSEQLEKVRITRKEYPSLNIQVDGGVGIENIEECANAGANLIVSGTGIIRSPNPCETIKILRESAPITEEISFRACSVPLLAHCLGNNLTIFVAPISFSFSHIHHLIEDRKRGISLSNAFASRVFQMLYTYLFGLYATYIFFQTG</sequence>
<keyword evidence="15" id="KW-0472">Membrane</keyword>
<dbReference type="EC" id="5.1.3.1" evidence="7"/>
<dbReference type="GO" id="GO:0004750">
    <property type="term" value="F:D-ribulose-phosphate 3-epimerase activity"/>
    <property type="evidence" value="ECO:0007669"/>
    <property type="project" value="UniProtKB-EC"/>
</dbReference>
<comment type="cofactor">
    <cofactor evidence="2">
        <name>Mn(2+)</name>
        <dbReference type="ChEBI" id="CHEBI:29035"/>
    </cofactor>
</comment>
<evidence type="ECO:0000256" key="4">
    <source>
        <dbReference type="ARBA" id="ARBA00001954"/>
    </source>
</evidence>
<dbReference type="Proteomes" id="UP000887561">
    <property type="component" value="Unplaced"/>
</dbReference>
<reference evidence="18" key="1">
    <citation type="submission" date="2022-11" db="UniProtKB">
        <authorList>
            <consortium name="WormBaseParasite"/>
        </authorList>
    </citation>
    <scope>IDENTIFICATION</scope>
</reference>
<dbReference type="InterPro" id="IPR003675">
    <property type="entry name" value="Rce1/LyrA-like_dom"/>
</dbReference>
<proteinExistence type="inferred from homology"/>
<evidence type="ECO:0000256" key="12">
    <source>
        <dbReference type="ARBA" id="ARBA00023235"/>
    </source>
</evidence>
<feature type="transmembrane region" description="Helical" evidence="15">
    <location>
        <begin position="283"/>
        <end position="301"/>
    </location>
</feature>
<evidence type="ECO:0000256" key="13">
    <source>
        <dbReference type="ARBA" id="ARBA00023277"/>
    </source>
</evidence>
<dbReference type="GO" id="GO:1901135">
    <property type="term" value="P:carbohydrate derivative metabolic process"/>
    <property type="evidence" value="ECO:0007669"/>
    <property type="project" value="UniProtKB-ARBA"/>
</dbReference>
<keyword evidence="17" id="KW-1185">Reference proteome</keyword>
<dbReference type="GO" id="GO:0005975">
    <property type="term" value="P:carbohydrate metabolic process"/>
    <property type="evidence" value="ECO:0007669"/>
    <property type="project" value="InterPro"/>
</dbReference>
<evidence type="ECO:0000256" key="15">
    <source>
        <dbReference type="SAM" id="Phobius"/>
    </source>
</evidence>
<feature type="domain" description="CAAX prenyl protease 2/Lysostaphin resistance protein A-like" evidence="16">
    <location>
        <begin position="224"/>
        <end position="304"/>
    </location>
</feature>
<dbReference type="FunFam" id="3.20.20.70:FF:000191">
    <property type="entry name" value="ribulose-phosphate 3-epimerase isoform X2"/>
    <property type="match status" value="1"/>
</dbReference>
<keyword evidence="15" id="KW-0812">Transmembrane</keyword>
<name>A0A915M080_MELJA</name>
<evidence type="ECO:0000313" key="17">
    <source>
        <dbReference type="Proteomes" id="UP000887561"/>
    </source>
</evidence>
<evidence type="ECO:0000259" key="16">
    <source>
        <dbReference type="Pfam" id="PF02517"/>
    </source>
</evidence>
<dbReference type="PROSITE" id="PS01086">
    <property type="entry name" value="RIBUL_P_3_EPIMER_2"/>
    <property type="match status" value="1"/>
</dbReference>
<evidence type="ECO:0000256" key="10">
    <source>
        <dbReference type="ARBA" id="ARBA00023004"/>
    </source>
</evidence>
<keyword evidence="15" id="KW-1133">Transmembrane helix</keyword>
<dbReference type="Pfam" id="PF02517">
    <property type="entry name" value="Rce1-like"/>
    <property type="match status" value="1"/>
</dbReference>
<keyword evidence="13" id="KW-0119">Carbohydrate metabolism</keyword>
<dbReference type="GO" id="GO:0006163">
    <property type="term" value="P:purine nucleotide metabolic process"/>
    <property type="evidence" value="ECO:0007669"/>
    <property type="project" value="UniProtKB-ARBA"/>
</dbReference>
<comment type="similarity">
    <text evidence="5">Belongs to the ribulose-phosphate 3-epimerase family.</text>
</comment>
<dbReference type="PROSITE" id="PS01085">
    <property type="entry name" value="RIBUL_P_3_EPIMER_1"/>
    <property type="match status" value="1"/>
</dbReference>
<evidence type="ECO:0000313" key="18">
    <source>
        <dbReference type="WBParaSite" id="scaffold2123_cov233.g4295"/>
    </source>
</evidence>
<protein>
    <recommendedName>
        <fullName evidence="7">ribulose-phosphate 3-epimerase</fullName>
        <ecNumber evidence="7">5.1.3.1</ecNumber>
    </recommendedName>
</protein>
<dbReference type="PANTHER" id="PTHR11749">
    <property type="entry name" value="RIBULOSE-5-PHOSPHATE-3-EPIMERASE"/>
    <property type="match status" value="1"/>
</dbReference>
<evidence type="ECO:0000256" key="1">
    <source>
        <dbReference type="ARBA" id="ARBA00001782"/>
    </source>
</evidence>
<evidence type="ECO:0000256" key="8">
    <source>
        <dbReference type="ARBA" id="ARBA00022723"/>
    </source>
</evidence>
<accession>A0A915M080</accession>
<keyword evidence="8" id="KW-0479">Metal-binding</keyword>
<keyword evidence="9" id="KW-0862">Zinc</keyword>
<comment type="function">
    <text evidence="14">Catalyzes the reversible epimerization of D-ribulose 5-phosphate to D-xylulose 5-phosphate.</text>
</comment>
<dbReference type="GO" id="GO:0080120">
    <property type="term" value="P:CAAX-box protein maturation"/>
    <property type="evidence" value="ECO:0007669"/>
    <property type="project" value="UniProtKB-ARBA"/>
</dbReference>
<comment type="subunit">
    <text evidence="6">Homodimer.</text>
</comment>
<evidence type="ECO:0000256" key="14">
    <source>
        <dbReference type="ARBA" id="ARBA00057323"/>
    </source>
</evidence>
<dbReference type="CDD" id="cd00429">
    <property type="entry name" value="RPE"/>
    <property type="match status" value="1"/>
</dbReference>
<comment type="catalytic activity">
    <reaction evidence="1">
        <text>D-ribulose 5-phosphate = D-xylulose 5-phosphate</text>
        <dbReference type="Rhea" id="RHEA:13677"/>
        <dbReference type="ChEBI" id="CHEBI:57737"/>
        <dbReference type="ChEBI" id="CHEBI:58121"/>
        <dbReference type="EC" id="5.1.3.1"/>
    </reaction>
</comment>
<dbReference type="SUPFAM" id="SSF51366">
    <property type="entry name" value="Ribulose-phoshate binding barrel"/>
    <property type="match status" value="1"/>
</dbReference>
<evidence type="ECO:0000256" key="5">
    <source>
        <dbReference type="ARBA" id="ARBA00009541"/>
    </source>
</evidence>
<dbReference type="WBParaSite" id="scaffold2123_cov233.g4295">
    <property type="protein sequence ID" value="scaffold2123_cov233.g4295"/>
    <property type="gene ID" value="scaffold2123_cov233.g4295"/>
</dbReference>
<evidence type="ECO:0000256" key="2">
    <source>
        <dbReference type="ARBA" id="ARBA00001936"/>
    </source>
</evidence>
<dbReference type="GO" id="GO:0004175">
    <property type="term" value="F:endopeptidase activity"/>
    <property type="evidence" value="ECO:0007669"/>
    <property type="project" value="UniProtKB-ARBA"/>
</dbReference>
<dbReference type="NCBIfam" id="NF004076">
    <property type="entry name" value="PRK05581.1-4"/>
    <property type="match status" value="1"/>
</dbReference>
<comment type="cofactor">
    <cofactor evidence="4">
        <name>Fe(2+)</name>
        <dbReference type="ChEBI" id="CHEBI:29033"/>
    </cofactor>
</comment>
<dbReference type="AlphaFoldDB" id="A0A915M080"/>
<dbReference type="InterPro" id="IPR000056">
    <property type="entry name" value="Ribul_P_3_epim-like"/>
</dbReference>
<evidence type="ECO:0000256" key="11">
    <source>
        <dbReference type="ARBA" id="ARBA00023211"/>
    </source>
</evidence>
<evidence type="ECO:0000256" key="3">
    <source>
        <dbReference type="ARBA" id="ARBA00001947"/>
    </source>
</evidence>
<keyword evidence="11" id="KW-0464">Manganese</keyword>
<dbReference type="InterPro" id="IPR011060">
    <property type="entry name" value="RibuloseP-bd_barrel"/>
</dbReference>
<keyword evidence="12" id="KW-0413">Isomerase</keyword>